<evidence type="ECO:0000313" key="4">
    <source>
        <dbReference type="Proteomes" id="UP000273675"/>
    </source>
</evidence>
<dbReference type="Proteomes" id="UP000273675">
    <property type="component" value="Unassembled WGS sequence"/>
</dbReference>
<feature type="transmembrane region" description="Helical" evidence="2">
    <location>
        <begin position="71"/>
        <end position="92"/>
    </location>
</feature>
<accession>A0A495DKK8</accession>
<dbReference type="EMBL" id="RBIM01000002">
    <property type="protein sequence ID" value="RKR03149.1"/>
    <property type="molecule type" value="Genomic_DNA"/>
</dbReference>
<reference evidence="3 4" key="1">
    <citation type="submission" date="2018-10" db="EMBL/GenBank/DDBJ databases">
        <title>Genomic Encyclopedia of Type Strains, Phase IV (KMG-IV): sequencing the most valuable type-strain genomes for metagenomic binning, comparative biology and taxonomic classification.</title>
        <authorList>
            <person name="Goeker M."/>
        </authorList>
    </citation>
    <scope>NUCLEOTIDE SEQUENCE [LARGE SCALE GENOMIC DNA]</scope>
    <source>
        <strain evidence="3 4">DSM 4734</strain>
    </source>
</reference>
<evidence type="ECO:0000256" key="2">
    <source>
        <dbReference type="SAM" id="Phobius"/>
    </source>
</evidence>
<dbReference type="AlphaFoldDB" id="A0A495DKK8"/>
<feature type="region of interest" description="Disordered" evidence="1">
    <location>
        <begin position="150"/>
        <end position="170"/>
    </location>
</feature>
<feature type="transmembrane region" description="Helical" evidence="2">
    <location>
        <begin position="20"/>
        <end position="50"/>
    </location>
</feature>
<keyword evidence="2" id="KW-1133">Transmembrane helix</keyword>
<keyword evidence="2" id="KW-0812">Transmembrane</keyword>
<comment type="caution">
    <text evidence="3">The sequence shown here is derived from an EMBL/GenBank/DDBJ whole genome shotgun (WGS) entry which is preliminary data.</text>
</comment>
<organism evidence="3 4">
    <name type="scientific">Maricaulis maris</name>
    <dbReference type="NCBI Taxonomy" id="74318"/>
    <lineage>
        <taxon>Bacteria</taxon>
        <taxon>Pseudomonadati</taxon>
        <taxon>Pseudomonadota</taxon>
        <taxon>Alphaproteobacteria</taxon>
        <taxon>Maricaulales</taxon>
        <taxon>Maricaulaceae</taxon>
        <taxon>Maricaulis</taxon>
    </lineage>
</organism>
<name>A0A495DKK8_9PROT</name>
<proteinExistence type="predicted"/>
<evidence type="ECO:0000256" key="1">
    <source>
        <dbReference type="SAM" id="MobiDB-lite"/>
    </source>
</evidence>
<evidence type="ECO:0000313" key="3">
    <source>
        <dbReference type="EMBL" id="RKR03149.1"/>
    </source>
</evidence>
<feature type="transmembrane region" description="Helical" evidence="2">
    <location>
        <begin position="104"/>
        <end position="127"/>
    </location>
</feature>
<gene>
    <name evidence="3" type="ORF">C7435_1098</name>
</gene>
<dbReference type="RefSeq" id="WP_170150343.1">
    <property type="nucleotide sequence ID" value="NZ_RBIM01000002.1"/>
</dbReference>
<keyword evidence="2" id="KW-0472">Membrane</keyword>
<sequence length="170" mass="17457">MDWQFLLLNPNGRIAARDYWIGVAIIIGGNILADIIPILGGLIWLGLIWVGLCVYGKRLHDTGRSAAIHALPWLVSFALAIVAVMMVGGAILSAVLSGGDIGPAMFLSAGGGLLTLGGLGTLIWAGYTVWLGMAPGQGGDNLYGAAPAIESGPVTVDPQPTAGKDDDRPG</sequence>
<protein>
    <submittedName>
        <fullName evidence="3">Uncharacterized membrane protein YhaH (DUF805 family)</fullName>
    </submittedName>
</protein>